<accession>A0ABW4AW06</accession>
<keyword evidence="2" id="KW-1185">Reference proteome</keyword>
<reference evidence="2" key="1">
    <citation type="journal article" date="2019" name="Int. J. Syst. Evol. Microbiol.">
        <title>The Global Catalogue of Microorganisms (GCM) 10K type strain sequencing project: providing services to taxonomists for standard genome sequencing and annotation.</title>
        <authorList>
            <consortium name="The Broad Institute Genomics Platform"/>
            <consortium name="The Broad Institute Genome Sequencing Center for Infectious Disease"/>
            <person name="Wu L."/>
            <person name="Ma J."/>
        </authorList>
    </citation>
    <scope>NUCLEOTIDE SEQUENCE [LARGE SCALE GENOMIC DNA]</scope>
    <source>
        <strain evidence="2">CCM 7526</strain>
    </source>
</reference>
<comment type="caution">
    <text evidence="1">The sequence shown here is derived from an EMBL/GenBank/DDBJ whole genome shotgun (WGS) entry which is preliminary data.</text>
</comment>
<protein>
    <submittedName>
        <fullName evidence="1">Uncharacterized protein</fullName>
    </submittedName>
</protein>
<dbReference type="RefSeq" id="WP_317794408.1">
    <property type="nucleotide sequence ID" value="NZ_AP028461.1"/>
</dbReference>
<organism evidence="1 2">
    <name type="scientific">Actinoplanes sichuanensis</name>
    <dbReference type="NCBI Taxonomy" id="512349"/>
    <lineage>
        <taxon>Bacteria</taxon>
        <taxon>Bacillati</taxon>
        <taxon>Actinomycetota</taxon>
        <taxon>Actinomycetes</taxon>
        <taxon>Micromonosporales</taxon>
        <taxon>Micromonosporaceae</taxon>
        <taxon>Actinoplanes</taxon>
    </lineage>
</organism>
<proteinExistence type="predicted"/>
<name>A0ABW4AW06_9ACTN</name>
<sequence length="177" mass="18924">MDIADKVLIRKFITVVAGAGGIADAQGLLALVDDNHEVLDLGAAAVARAIQRGEMHLGEALALLDCVKGMSTRHLMFESQTSNIGYAPQVRIAVTHRSAFEHYLNERPDPTAVISFHLISDTQLLLISATNYPMRGQSGDGRVEYRCAVINRIDQGLLASVAAFAESVDGGRPISPG</sequence>
<dbReference type="Proteomes" id="UP001597183">
    <property type="component" value="Unassembled WGS sequence"/>
</dbReference>
<evidence type="ECO:0000313" key="1">
    <source>
        <dbReference type="EMBL" id="MFD1374445.1"/>
    </source>
</evidence>
<evidence type="ECO:0000313" key="2">
    <source>
        <dbReference type="Proteomes" id="UP001597183"/>
    </source>
</evidence>
<gene>
    <name evidence="1" type="ORF">ACFQ5G_54725</name>
</gene>
<dbReference type="EMBL" id="JBHTMK010000083">
    <property type="protein sequence ID" value="MFD1374445.1"/>
    <property type="molecule type" value="Genomic_DNA"/>
</dbReference>